<evidence type="ECO:0000256" key="2">
    <source>
        <dbReference type="SAM" id="Phobius"/>
    </source>
</evidence>
<evidence type="ECO:0000259" key="3">
    <source>
        <dbReference type="PROSITE" id="PS50157"/>
    </source>
</evidence>
<keyword evidence="2" id="KW-0812">Transmembrane</keyword>
<name>A0A7R7WBU3_ASPKA</name>
<keyword evidence="1" id="KW-0862">Zinc</keyword>
<keyword evidence="5" id="KW-1185">Reference proteome</keyword>
<dbReference type="InterPro" id="IPR013087">
    <property type="entry name" value="Znf_C2H2_type"/>
</dbReference>
<dbReference type="OrthoDB" id="4258395at2759"/>
<feature type="domain" description="C2H2-type" evidence="3">
    <location>
        <begin position="25"/>
        <end position="57"/>
    </location>
</feature>
<evidence type="ECO:0000313" key="4">
    <source>
        <dbReference type="EMBL" id="BCR99914.1"/>
    </source>
</evidence>
<protein>
    <recommendedName>
        <fullName evidence="3">C2H2-type domain-containing protein</fullName>
    </recommendedName>
</protein>
<dbReference type="KEGG" id="aluc:AKAW2_50256A"/>
<dbReference type="EMBL" id="AP024429">
    <property type="protein sequence ID" value="BCR99914.1"/>
    <property type="molecule type" value="Genomic_DNA"/>
</dbReference>
<accession>A0A7R7WBU3</accession>
<organism evidence="4 5">
    <name type="scientific">Aspergillus kawachii</name>
    <name type="common">White koji mold</name>
    <name type="synonym">Aspergillus awamori var. kawachi</name>
    <dbReference type="NCBI Taxonomy" id="1069201"/>
    <lineage>
        <taxon>Eukaryota</taxon>
        <taxon>Fungi</taxon>
        <taxon>Dikarya</taxon>
        <taxon>Ascomycota</taxon>
        <taxon>Pezizomycotina</taxon>
        <taxon>Eurotiomycetes</taxon>
        <taxon>Eurotiomycetidae</taxon>
        <taxon>Eurotiales</taxon>
        <taxon>Aspergillaceae</taxon>
        <taxon>Aspergillus</taxon>
        <taxon>Aspergillus subgen. Circumdati</taxon>
    </lineage>
</organism>
<keyword evidence="1" id="KW-0479">Metal-binding</keyword>
<gene>
    <name evidence="4" type="ORF">AKAW2_50256A</name>
</gene>
<dbReference type="GO" id="GO:0008270">
    <property type="term" value="F:zinc ion binding"/>
    <property type="evidence" value="ECO:0007669"/>
    <property type="project" value="UniProtKB-KW"/>
</dbReference>
<proteinExistence type="predicted"/>
<evidence type="ECO:0000313" key="5">
    <source>
        <dbReference type="Proteomes" id="UP000661280"/>
    </source>
</evidence>
<dbReference type="RefSeq" id="XP_041543677.1">
    <property type="nucleotide sequence ID" value="XM_041690053.1"/>
</dbReference>
<keyword evidence="2" id="KW-1133">Transmembrane helix</keyword>
<dbReference type="AlphaFoldDB" id="A0A7R7WBU3"/>
<dbReference type="Proteomes" id="UP000661280">
    <property type="component" value="Chromosome 5"/>
</dbReference>
<sequence length="291" mass="32834">MHVELKNQRQLNTLVKVLEESKFRFLCPKCLRGFSTSTLLYRHFRQKMDLIHQGLDSSRHDFDLFIYCYQACMGPSITATNIPSVPRCFEISYIIQHHGEGTESLDSQNSDHVQAYIPKSYTVLRNFVVPVYYDVQPRGYNQKNATILSQRRVRHLQKLHDEDVEARIRALLPEVENWLSGTLRLPKDISHDPGNITPSVDVDRQLVPVRDLLYRGYGSFALIRTSRDVLSPQNISKAVYTVLKVDGPGFIGTQKVAVGESILVKNQVILTAGLILLISVSPAVVVGGGMT</sequence>
<feature type="transmembrane region" description="Helical" evidence="2">
    <location>
        <begin position="268"/>
        <end position="290"/>
    </location>
</feature>
<keyword evidence="1" id="KW-0863">Zinc-finger</keyword>
<keyword evidence="2" id="KW-0472">Membrane</keyword>
<evidence type="ECO:0000256" key="1">
    <source>
        <dbReference type="PROSITE-ProRule" id="PRU00042"/>
    </source>
</evidence>
<reference evidence="4" key="2">
    <citation type="submission" date="2021-02" db="EMBL/GenBank/DDBJ databases">
        <title>Aspergillus luchuensis mut. kawachii IFO 4304 genome sequence.</title>
        <authorList>
            <person name="Mori K."/>
            <person name="Kadooka C."/>
            <person name="Goto M."/>
            <person name="Futagami T."/>
        </authorList>
    </citation>
    <scope>NUCLEOTIDE SEQUENCE</scope>
    <source>
        <strain evidence="4">IFO 4308</strain>
    </source>
</reference>
<reference evidence="4" key="1">
    <citation type="submission" date="2021-01" db="EMBL/GenBank/DDBJ databases">
        <authorList>
            <consortium name="Aspergillus luchuensis mut. kawachii IFO 4304 genome sequencing consortium"/>
            <person name="Kazuki M."/>
            <person name="Futagami T."/>
        </authorList>
    </citation>
    <scope>NUCLEOTIDE SEQUENCE</scope>
    <source>
        <strain evidence="4">IFO 4308</strain>
    </source>
</reference>
<dbReference type="GeneID" id="64961236"/>
<dbReference type="PROSITE" id="PS50157">
    <property type="entry name" value="ZINC_FINGER_C2H2_2"/>
    <property type="match status" value="1"/>
</dbReference>